<dbReference type="SUPFAM" id="SSF51905">
    <property type="entry name" value="FAD/NAD(P)-binding domain"/>
    <property type="match status" value="1"/>
</dbReference>
<keyword evidence="5" id="KW-1185">Reference proteome</keyword>
<gene>
    <name evidence="4" type="ORF">BO71DRAFT_374751</name>
</gene>
<keyword evidence="2" id="KW-0274">FAD</keyword>
<keyword evidence="1" id="KW-0285">Flavoprotein</keyword>
<dbReference type="Gene3D" id="3.50.50.60">
    <property type="entry name" value="FAD/NAD(P)-binding domain"/>
    <property type="match status" value="1"/>
</dbReference>
<dbReference type="PANTHER" id="PTHR23023">
    <property type="entry name" value="DIMETHYLANILINE MONOOXYGENASE"/>
    <property type="match status" value="1"/>
</dbReference>
<evidence type="ECO:0000313" key="4">
    <source>
        <dbReference type="EMBL" id="PYH96702.1"/>
    </source>
</evidence>
<dbReference type="InterPro" id="IPR036188">
    <property type="entry name" value="FAD/NAD-bd_sf"/>
</dbReference>
<dbReference type="InterPro" id="IPR050346">
    <property type="entry name" value="FMO-like"/>
</dbReference>
<keyword evidence="3" id="KW-0560">Oxidoreductase</keyword>
<dbReference type="AlphaFoldDB" id="A0A319EY17"/>
<dbReference type="Proteomes" id="UP000247810">
    <property type="component" value="Unassembled WGS sequence"/>
</dbReference>
<accession>A0A319EY17</accession>
<name>A0A319EY17_9EURO</name>
<sequence>MQHQEQHAEVIVVGTGLGGLAAAKTYLELAPQTGLLLLEKQAAIGGVWAGNSYEGLHTNNLHGSYEFSDFLLDPAKYNVKENAHISGDVLKQYFSDFADHFDLRRRISFNTLVQRVAKMEGGWRLEAEDLEDPNRSVMYTCAKLIMCTGLFSKPNDVSIPGQLDFGKPVMNHSRLGTDGALLAHNPEVKSVTVIGTSKYGHDIVYMMASHGKRVNWINRKSGGGAVWMSLPWVWLGRWQAKIEDLTTTRFVSWFSPCIWGHFDGFGWFRRLLHGTSLGRWLVRHFWDKMSADIVEVNGYRREETMKHLEPDESFFWTARVGILTYPRNIYDFVHSGQVRVLRKDISHLSEDGQVHFTDGESLQTDALVQVTGWKLGITVKYEPEGIDTSLGIPSTSLTPEEQEIWNELDNVAESEILTQFPSLCQQPEAKAPYQPGISPFRLYRGIAPPGLTAQGDNSLAFVKMVHSTSNPVLAETQALWVYAYLNNKIPIDRQDVFRHTALTSRYGKLRYPCGFSSWFPEVVFDSVPYVDMLLTDLGINRWRKASWTREIFEAYTVRDYRGINQEWVKAQK</sequence>
<dbReference type="VEuPathDB" id="FungiDB:BO71DRAFT_374751"/>
<protein>
    <submittedName>
        <fullName evidence="4">Dimethylaniline monooxygenase</fullName>
    </submittedName>
</protein>
<organism evidence="4 5">
    <name type="scientific">Aspergillus ellipticus CBS 707.79</name>
    <dbReference type="NCBI Taxonomy" id="1448320"/>
    <lineage>
        <taxon>Eukaryota</taxon>
        <taxon>Fungi</taxon>
        <taxon>Dikarya</taxon>
        <taxon>Ascomycota</taxon>
        <taxon>Pezizomycotina</taxon>
        <taxon>Eurotiomycetes</taxon>
        <taxon>Eurotiomycetidae</taxon>
        <taxon>Eurotiales</taxon>
        <taxon>Aspergillaceae</taxon>
        <taxon>Aspergillus</taxon>
        <taxon>Aspergillus subgen. Circumdati</taxon>
    </lineage>
</organism>
<reference evidence="4 5" key="1">
    <citation type="submission" date="2018-02" db="EMBL/GenBank/DDBJ databases">
        <title>The genomes of Aspergillus section Nigri reveals drivers in fungal speciation.</title>
        <authorList>
            <consortium name="DOE Joint Genome Institute"/>
            <person name="Vesth T.C."/>
            <person name="Nybo J."/>
            <person name="Theobald S."/>
            <person name="Brandl J."/>
            <person name="Frisvad J.C."/>
            <person name="Nielsen K.F."/>
            <person name="Lyhne E.K."/>
            <person name="Kogle M.E."/>
            <person name="Kuo A."/>
            <person name="Riley R."/>
            <person name="Clum A."/>
            <person name="Nolan M."/>
            <person name="Lipzen A."/>
            <person name="Salamov A."/>
            <person name="Henrissat B."/>
            <person name="Wiebenga A."/>
            <person name="De vries R.P."/>
            <person name="Grigoriev I.V."/>
            <person name="Mortensen U.H."/>
            <person name="Andersen M.R."/>
            <person name="Baker S.E."/>
        </authorList>
    </citation>
    <scope>NUCLEOTIDE SEQUENCE [LARGE SCALE GENOMIC DNA]</scope>
    <source>
        <strain evidence="4 5">CBS 707.79</strain>
    </source>
</reference>
<evidence type="ECO:0000256" key="2">
    <source>
        <dbReference type="ARBA" id="ARBA00022827"/>
    </source>
</evidence>
<evidence type="ECO:0000256" key="1">
    <source>
        <dbReference type="ARBA" id="ARBA00022630"/>
    </source>
</evidence>
<evidence type="ECO:0000256" key="3">
    <source>
        <dbReference type="ARBA" id="ARBA00023002"/>
    </source>
</evidence>
<dbReference type="Pfam" id="PF13738">
    <property type="entry name" value="Pyr_redox_3"/>
    <property type="match status" value="1"/>
</dbReference>
<dbReference type="OrthoDB" id="2915840at2759"/>
<proteinExistence type="predicted"/>
<dbReference type="STRING" id="1448320.A0A319EY17"/>
<evidence type="ECO:0000313" key="5">
    <source>
        <dbReference type="Proteomes" id="UP000247810"/>
    </source>
</evidence>
<keyword evidence="4" id="KW-0503">Monooxygenase</keyword>
<dbReference type="EMBL" id="KZ825834">
    <property type="protein sequence ID" value="PYH96702.1"/>
    <property type="molecule type" value="Genomic_DNA"/>
</dbReference>
<dbReference type="GO" id="GO:0004497">
    <property type="term" value="F:monooxygenase activity"/>
    <property type="evidence" value="ECO:0007669"/>
    <property type="project" value="UniProtKB-KW"/>
</dbReference>